<feature type="region of interest" description="Disordered" evidence="6">
    <location>
        <begin position="1"/>
        <end position="47"/>
    </location>
</feature>
<dbReference type="EMBL" id="JBHSBD010000008">
    <property type="protein sequence ID" value="MFC3966982.1"/>
    <property type="molecule type" value="Genomic_DNA"/>
</dbReference>
<feature type="compositionally biased region" description="Basic and acidic residues" evidence="6">
    <location>
        <begin position="152"/>
        <end position="164"/>
    </location>
</feature>
<accession>A0ABV8E6C0</accession>
<organism evidence="8 9">
    <name type="scientific">Rhizobium lemnae</name>
    <dbReference type="NCBI Taxonomy" id="1214924"/>
    <lineage>
        <taxon>Bacteria</taxon>
        <taxon>Pseudomonadati</taxon>
        <taxon>Pseudomonadota</taxon>
        <taxon>Alphaproteobacteria</taxon>
        <taxon>Hyphomicrobiales</taxon>
        <taxon>Rhizobiaceae</taxon>
        <taxon>Rhizobium/Agrobacterium group</taxon>
        <taxon>Rhizobium</taxon>
    </lineage>
</organism>
<comment type="subcellular location">
    <subcellularLocation>
        <location evidence="1">Membrane</location>
        <topology evidence="1">Single-pass membrane protein</topology>
    </subcellularLocation>
</comment>
<dbReference type="CDD" id="cd16429">
    <property type="entry name" value="VirB10"/>
    <property type="match status" value="1"/>
</dbReference>
<evidence type="ECO:0000313" key="9">
    <source>
        <dbReference type="Proteomes" id="UP001595697"/>
    </source>
</evidence>
<dbReference type="Gene3D" id="2.40.128.260">
    <property type="entry name" value="Type IV secretion system, VirB10/TraB/TrbI"/>
    <property type="match status" value="1"/>
</dbReference>
<protein>
    <submittedName>
        <fullName evidence="8">TrbI/VirB10 family protein</fullName>
    </submittedName>
</protein>
<evidence type="ECO:0000256" key="3">
    <source>
        <dbReference type="ARBA" id="ARBA00022692"/>
    </source>
</evidence>
<evidence type="ECO:0000313" key="8">
    <source>
        <dbReference type="EMBL" id="MFC3966982.1"/>
    </source>
</evidence>
<evidence type="ECO:0000256" key="5">
    <source>
        <dbReference type="ARBA" id="ARBA00023136"/>
    </source>
</evidence>
<feature type="compositionally biased region" description="Basic and acidic residues" evidence="6">
    <location>
        <begin position="1"/>
        <end position="16"/>
    </location>
</feature>
<dbReference type="Pfam" id="PF03743">
    <property type="entry name" value="TrbI"/>
    <property type="match status" value="1"/>
</dbReference>
<reference evidence="9" key="1">
    <citation type="journal article" date="2019" name="Int. J. Syst. Evol. Microbiol.">
        <title>The Global Catalogue of Microorganisms (GCM) 10K type strain sequencing project: providing services to taxonomists for standard genome sequencing and annotation.</title>
        <authorList>
            <consortium name="The Broad Institute Genomics Platform"/>
            <consortium name="The Broad Institute Genome Sequencing Center for Infectious Disease"/>
            <person name="Wu L."/>
            <person name="Ma J."/>
        </authorList>
    </citation>
    <scope>NUCLEOTIDE SEQUENCE [LARGE SCALE GENOMIC DNA]</scope>
    <source>
        <strain evidence="9">TBRC 5781</strain>
    </source>
</reference>
<evidence type="ECO:0000256" key="4">
    <source>
        <dbReference type="ARBA" id="ARBA00022989"/>
    </source>
</evidence>
<evidence type="ECO:0000256" key="6">
    <source>
        <dbReference type="SAM" id="MobiDB-lite"/>
    </source>
</evidence>
<evidence type="ECO:0000256" key="7">
    <source>
        <dbReference type="SAM" id="Phobius"/>
    </source>
</evidence>
<gene>
    <name evidence="8" type="ORF">ACFOVS_02265</name>
</gene>
<comment type="caution">
    <text evidence="8">The sequence shown here is derived from an EMBL/GenBank/DDBJ whole genome shotgun (WGS) entry which is preliminary data.</text>
</comment>
<dbReference type="RefSeq" id="WP_377307132.1">
    <property type="nucleotide sequence ID" value="NZ_JALJQZ010000010.1"/>
</dbReference>
<keyword evidence="5 7" id="KW-0472">Membrane</keyword>
<proteinExistence type="inferred from homology"/>
<sequence>MSEEHPEKEDGQKPDAPRAVNTPEVDDDARPLTGEPVAPMRLRPEPPRVTRLSRKVLAGLSLVASVGIGGALVYALQTRHGGDQGQELISTDNRATPDGLAGLPKDYSGVPKLGPPLPGDLGRPILNAQNAGQPVPTPAIATPSGPVGPTPEEQRQAQEREAARNAKLFASTETRPANTGTVPATTTPTPQTDLASLGLAPQPATPTAQDRQLAFLNQTPDKRTASPDRVATPASANVLQAGAVISAALITGIRSDLPGQITAQVTENIYDSPTGKILLVPQGTRVVGQYDNGVGFGQKRILLVWNRLIFPNGRSIVLERQPGADAEGYAGLQDGVDYHWGELFKAAALSTLLSIGSQMGSSSDESEIARALRQGASDSVAQVGRQVVGRQLDIAPTLTIRPGFPVRVLVTRDLVLEPYGGTP</sequence>
<comment type="similarity">
    <text evidence="2">Belongs to the TrbI/VirB10 family.</text>
</comment>
<keyword evidence="4 7" id="KW-1133">Transmembrane helix</keyword>
<keyword evidence="3 7" id="KW-0812">Transmembrane</keyword>
<keyword evidence="9" id="KW-1185">Reference proteome</keyword>
<feature type="region of interest" description="Disordered" evidence="6">
    <location>
        <begin position="129"/>
        <end position="208"/>
    </location>
</feature>
<feature type="compositionally biased region" description="Low complexity" evidence="6">
    <location>
        <begin position="176"/>
        <end position="192"/>
    </location>
</feature>
<dbReference type="Proteomes" id="UP001595697">
    <property type="component" value="Unassembled WGS sequence"/>
</dbReference>
<feature type="transmembrane region" description="Helical" evidence="7">
    <location>
        <begin position="56"/>
        <end position="76"/>
    </location>
</feature>
<name>A0ABV8E6C0_9HYPH</name>
<evidence type="ECO:0000256" key="1">
    <source>
        <dbReference type="ARBA" id="ARBA00004167"/>
    </source>
</evidence>
<dbReference type="InterPro" id="IPR042217">
    <property type="entry name" value="T4SS_VirB10/TrbI"/>
</dbReference>
<dbReference type="InterPro" id="IPR005498">
    <property type="entry name" value="T4SS_VirB10/TraB/TrbI"/>
</dbReference>
<evidence type="ECO:0000256" key="2">
    <source>
        <dbReference type="ARBA" id="ARBA00010265"/>
    </source>
</evidence>